<comment type="caution">
    <text evidence="2">The sequence shown here is derived from an EMBL/GenBank/DDBJ whole genome shotgun (WGS) entry which is preliminary data.</text>
</comment>
<name>U2P9V3_EUBRA</name>
<keyword evidence="1" id="KW-0812">Transmembrane</keyword>
<dbReference type="AlphaFoldDB" id="U2P9V3"/>
<feature type="transmembrane region" description="Helical" evidence="1">
    <location>
        <begin position="47"/>
        <end position="76"/>
    </location>
</feature>
<accession>U2P9V3</accession>
<dbReference type="Proteomes" id="UP000016608">
    <property type="component" value="Unassembled WGS sequence"/>
</dbReference>
<evidence type="ECO:0000313" key="3">
    <source>
        <dbReference type="Proteomes" id="UP000016608"/>
    </source>
</evidence>
<protein>
    <submittedName>
        <fullName evidence="2">Uncharacterized protein</fullName>
    </submittedName>
</protein>
<dbReference type="eggNOG" id="ENOG502ZU60">
    <property type="taxonomic scope" value="Bacteria"/>
</dbReference>
<sequence>MSNSVVVTTEEELRVACEKKVEHILIKGDLAKTVEKNMKQRKTRKKFMIGSVAIAGLGFIAAPFTGGASIPIAGLLAAAEEGGAVGGAAVSTIAILLAGGLGLSIITVLAGYELEYSTSDGTSIKLKPSNSKEK</sequence>
<evidence type="ECO:0000256" key="1">
    <source>
        <dbReference type="SAM" id="Phobius"/>
    </source>
</evidence>
<organism evidence="2 3">
    <name type="scientific">Eubacterium ramulus ATCC 29099</name>
    <dbReference type="NCBI Taxonomy" id="1256908"/>
    <lineage>
        <taxon>Bacteria</taxon>
        <taxon>Bacillati</taxon>
        <taxon>Bacillota</taxon>
        <taxon>Clostridia</taxon>
        <taxon>Eubacteriales</taxon>
        <taxon>Eubacteriaceae</taxon>
        <taxon>Eubacterium</taxon>
    </lineage>
</organism>
<dbReference type="GeneID" id="42787185"/>
<keyword evidence="1" id="KW-1133">Transmembrane helix</keyword>
<reference evidence="2 3" key="1">
    <citation type="submission" date="2013-06" db="EMBL/GenBank/DDBJ databases">
        <authorList>
            <person name="Weinstock G."/>
            <person name="Sodergren E."/>
            <person name="Lobos E.A."/>
            <person name="Fulton L."/>
            <person name="Fulton R."/>
            <person name="Courtney L."/>
            <person name="Fronick C."/>
            <person name="O'Laughlin M."/>
            <person name="Godfrey J."/>
            <person name="Wilson R.M."/>
            <person name="Miner T."/>
            <person name="Farmer C."/>
            <person name="Delehaunty K."/>
            <person name="Cordes M."/>
            <person name="Minx P."/>
            <person name="Tomlinson C."/>
            <person name="Chen J."/>
            <person name="Wollam A."/>
            <person name="Pepin K.H."/>
            <person name="Bhonagiri V."/>
            <person name="Zhang X."/>
            <person name="Warren W."/>
            <person name="Mitreva M."/>
            <person name="Mardis E.R."/>
            <person name="Wilson R.K."/>
        </authorList>
    </citation>
    <scope>NUCLEOTIDE SEQUENCE [LARGE SCALE GENOMIC DNA]</scope>
    <source>
        <strain evidence="2 3">ATCC 29099</strain>
    </source>
</reference>
<dbReference type="RefSeq" id="WP_021739812.1">
    <property type="nucleotide sequence ID" value="NZ_KI271153.1"/>
</dbReference>
<dbReference type="EMBL" id="AWVJ01000089">
    <property type="protein sequence ID" value="ERK47305.1"/>
    <property type="molecule type" value="Genomic_DNA"/>
</dbReference>
<keyword evidence="3" id="KW-1185">Reference proteome</keyword>
<dbReference type="PATRIC" id="fig|1256908.3.peg.1316"/>
<evidence type="ECO:0000313" key="2">
    <source>
        <dbReference type="EMBL" id="ERK47305.1"/>
    </source>
</evidence>
<feature type="transmembrane region" description="Helical" evidence="1">
    <location>
        <begin position="88"/>
        <end position="112"/>
    </location>
</feature>
<keyword evidence="1" id="KW-0472">Membrane</keyword>
<dbReference type="HOGENOM" id="CLU_1893057_0_0_9"/>
<proteinExistence type="predicted"/>
<gene>
    <name evidence="2" type="ORF">HMPREF0373_01417</name>
</gene>